<dbReference type="OrthoDB" id="2319592at2759"/>
<reference evidence="1" key="2">
    <citation type="journal article" date="2022" name="Microbiol. Resour. Announc.">
        <title>Whole-Genome Sequence of Entomortierella parvispora E1425, a Mucoromycotan Fungus Associated with Burkholderiaceae-Related Endosymbiotic Bacteria.</title>
        <authorList>
            <person name="Herlambang A."/>
            <person name="Guo Y."/>
            <person name="Takashima Y."/>
            <person name="Narisawa K."/>
            <person name="Ohta H."/>
            <person name="Nishizawa T."/>
        </authorList>
    </citation>
    <scope>NUCLEOTIDE SEQUENCE</scope>
    <source>
        <strain evidence="1">E1425</strain>
    </source>
</reference>
<name>A0A9P3HKH0_9FUNG</name>
<proteinExistence type="predicted"/>
<sequence length="464" mass="52637">MGRKYWCLVDGRAVDKPFSVTLTETHPDVEDLQKAINVKLDLQTPSMDLTLYKWSKPHDIDKKSILEVEKLPEKVELDPEELVSSLALDAGTYILVQNPPAQSSPVSNYISRKRLSTKALDDRDAKRARSHITIAGPVQWSSPSLMLPFTERILFEEVLQGICCGNSFVVHGPYQSGKTSLLMAIQAELERNPNEAAVVYFDMSDLGLPSDAQDEVAVLDALSRFWSFRVFHQKLSWEDLTAKLQELPPRPRHYVLVDEFQSIFRSSILLNAAKFFFRNLSNKRAVSYVAVGTFKLKELLLDDGKMEPPFNKAVFAGMPPFDLREMGILFDLYKEHCDPAGISAKIEDKIMHESGGHPASFMVLLKLVLQHHPDEDSWATLLQENIDSLLNGTQTKLRTNLKSMNPEQQAQVRDLTKNQLEEWAFTPDDFNRYLLNIGILDSRNDRIVRFTSGIILRICIDATC</sequence>
<accession>A0A9P3HKH0</accession>
<comment type="caution">
    <text evidence="1">The sequence shown here is derived from an EMBL/GenBank/DDBJ whole genome shotgun (WGS) entry which is preliminary data.</text>
</comment>
<dbReference type="Gene3D" id="3.40.50.300">
    <property type="entry name" value="P-loop containing nucleotide triphosphate hydrolases"/>
    <property type="match status" value="1"/>
</dbReference>
<evidence type="ECO:0000313" key="1">
    <source>
        <dbReference type="EMBL" id="GJJ78301.1"/>
    </source>
</evidence>
<dbReference type="EMBL" id="BQFW01000014">
    <property type="protein sequence ID" value="GJJ78301.1"/>
    <property type="molecule type" value="Genomic_DNA"/>
</dbReference>
<dbReference type="AlphaFoldDB" id="A0A9P3HKH0"/>
<keyword evidence="2" id="KW-1185">Reference proteome</keyword>
<organism evidence="1 2">
    <name type="scientific">Entomortierella parvispora</name>
    <dbReference type="NCBI Taxonomy" id="205924"/>
    <lineage>
        <taxon>Eukaryota</taxon>
        <taxon>Fungi</taxon>
        <taxon>Fungi incertae sedis</taxon>
        <taxon>Mucoromycota</taxon>
        <taxon>Mortierellomycotina</taxon>
        <taxon>Mortierellomycetes</taxon>
        <taxon>Mortierellales</taxon>
        <taxon>Mortierellaceae</taxon>
        <taxon>Entomortierella</taxon>
    </lineage>
</organism>
<dbReference type="SUPFAM" id="SSF52540">
    <property type="entry name" value="P-loop containing nucleoside triphosphate hydrolases"/>
    <property type="match status" value="1"/>
</dbReference>
<dbReference type="Proteomes" id="UP000827284">
    <property type="component" value="Unassembled WGS sequence"/>
</dbReference>
<protein>
    <submittedName>
        <fullName evidence="1">Uncharacterized protein</fullName>
    </submittedName>
</protein>
<gene>
    <name evidence="1" type="ORF">EMPS_10660</name>
</gene>
<dbReference type="InterPro" id="IPR027417">
    <property type="entry name" value="P-loop_NTPase"/>
</dbReference>
<reference evidence="1" key="1">
    <citation type="submission" date="2021-11" db="EMBL/GenBank/DDBJ databases">
        <authorList>
            <person name="Herlambang A."/>
            <person name="Guo Y."/>
            <person name="Takashima Y."/>
            <person name="Nishizawa T."/>
        </authorList>
    </citation>
    <scope>NUCLEOTIDE SEQUENCE</scope>
    <source>
        <strain evidence="1">E1425</strain>
    </source>
</reference>
<evidence type="ECO:0000313" key="2">
    <source>
        <dbReference type="Proteomes" id="UP000827284"/>
    </source>
</evidence>